<reference evidence="3" key="1">
    <citation type="journal article" date="2017" name="Cell">
        <title>Insights into land plant evolution garnered from the Marchantia polymorpha genome.</title>
        <authorList>
            <person name="Bowman J.L."/>
            <person name="Kohchi T."/>
            <person name="Yamato K.T."/>
            <person name="Jenkins J."/>
            <person name="Shu S."/>
            <person name="Ishizaki K."/>
            <person name="Yamaoka S."/>
            <person name="Nishihama R."/>
            <person name="Nakamura Y."/>
            <person name="Berger F."/>
            <person name="Adam C."/>
            <person name="Aki S.S."/>
            <person name="Althoff F."/>
            <person name="Araki T."/>
            <person name="Arteaga-Vazquez M.A."/>
            <person name="Balasubrmanian S."/>
            <person name="Barry K."/>
            <person name="Bauer D."/>
            <person name="Boehm C.R."/>
            <person name="Briginshaw L."/>
            <person name="Caballero-Perez J."/>
            <person name="Catarino B."/>
            <person name="Chen F."/>
            <person name="Chiyoda S."/>
            <person name="Chovatia M."/>
            <person name="Davies K.M."/>
            <person name="Delmans M."/>
            <person name="Demura T."/>
            <person name="Dierschke T."/>
            <person name="Dolan L."/>
            <person name="Dorantes-Acosta A.E."/>
            <person name="Eklund D.M."/>
            <person name="Florent S.N."/>
            <person name="Flores-Sandoval E."/>
            <person name="Fujiyama A."/>
            <person name="Fukuzawa H."/>
            <person name="Galik B."/>
            <person name="Grimanelli D."/>
            <person name="Grimwood J."/>
            <person name="Grossniklaus U."/>
            <person name="Hamada T."/>
            <person name="Haseloff J."/>
            <person name="Hetherington A.J."/>
            <person name="Higo A."/>
            <person name="Hirakawa Y."/>
            <person name="Hundley H.N."/>
            <person name="Ikeda Y."/>
            <person name="Inoue K."/>
            <person name="Inoue S.I."/>
            <person name="Ishida S."/>
            <person name="Jia Q."/>
            <person name="Kakita M."/>
            <person name="Kanazawa T."/>
            <person name="Kawai Y."/>
            <person name="Kawashima T."/>
            <person name="Kennedy M."/>
            <person name="Kinose K."/>
            <person name="Kinoshita T."/>
            <person name="Kohara Y."/>
            <person name="Koide E."/>
            <person name="Komatsu K."/>
            <person name="Kopischke S."/>
            <person name="Kubo M."/>
            <person name="Kyozuka J."/>
            <person name="Lagercrantz U."/>
            <person name="Lin S.S."/>
            <person name="Lindquist E."/>
            <person name="Lipzen A.M."/>
            <person name="Lu C.W."/>
            <person name="De Luna E."/>
            <person name="Martienssen R.A."/>
            <person name="Minamino N."/>
            <person name="Mizutani M."/>
            <person name="Mizutani M."/>
            <person name="Mochizuki N."/>
            <person name="Monte I."/>
            <person name="Mosher R."/>
            <person name="Nagasaki H."/>
            <person name="Nakagami H."/>
            <person name="Naramoto S."/>
            <person name="Nishitani K."/>
            <person name="Ohtani M."/>
            <person name="Okamoto T."/>
            <person name="Okumura M."/>
            <person name="Phillips J."/>
            <person name="Pollak B."/>
            <person name="Reinders A."/>
            <person name="Rovekamp M."/>
            <person name="Sano R."/>
            <person name="Sawa S."/>
            <person name="Schmid M.W."/>
            <person name="Shirakawa M."/>
            <person name="Solano R."/>
            <person name="Spunde A."/>
            <person name="Suetsugu N."/>
            <person name="Sugano S."/>
            <person name="Sugiyama A."/>
            <person name="Sun R."/>
            <person name="Suzuki Y."/>
            <person name="Takenaka M."/>
            <person name="Takezawa D."/>
            <person name="Tomogane H."/>
            <person name="Tsuzuki M."/>
            <person name="Ueda T."/>
            <person name="Umeda M."/>
            <person name="Ward J.M."/>
            <person name="Watanabe Y."/>
            <person name="Yazaki K."/>
            <person name="Yokoyama R."/>
            <person name="Yoshitake Y."/>
            <person name="Yotsui I."/>
            <person name="Zachgo S."/>
            <person name="Schmutz J."/>
        </authorList>
    </citation>
    <scope>NUCLEOTIDE SEQUENCE [LARGE SCALE GENOMIC DNA]</scope>
    <source>
        <strain evidence="3">Tak-1</strain>
    </source>
</reference>
<name>A0A2R6WXP0_MARPO</name>
<evidence type="ECO:0000313" key="2">
    <source>
        <dbReference type="EMBL" id="PTQ38621.1"/>
    </source>
</evidence>
<proteinExistence type="predicted"/>
<dbReference type="Gramene" id="Mp3g12850.1">
    <property type="protein sequence ID" value="Mp3g12850.1.cds1"/>
    <property type="gene ID" value="Mp3g12850"/>
</dbReference>
<dbReference type="AlphaFoldDB" id="A0A2R6WXP0"/>
<evidence type="ECO:0000313" key="3">
    <source>
        <dbReference type="Proteomes" id="UP000244005"/>
    </source>
</evidence>
<dbReference type="EMBL" id="KZ772722">
    <property type="protein sequence ID" value="PTQ38621.1"/>
    <property type="molecule type" value="Genomic_DNA"/>
</dbReference>
<accession>A0A2R6WXP0</accession>
<organism evidence="2 3">
    <name type="scientific">Marchantia polymorpha</name>
    <name type="common">Common liverwort</name>
    <name type="synonym">Marchantia aquatica</name>
    <dbReference type="NCBI Taxonomy" id="3197"/>
    <lineage>
        <taxon>Eukaryota</taxon>
        <taxon>Viridiplantae</taxon>
        <taxon>Streptophyta</taxon>
        <taxon>Embryophyta</taxon>
        <taxon>Marchantiophyta</taxon>
        <taxon>Marchantiopsida</taxon>
        <taxon>Marchantiidae</taxon>
        <taxon>Marchantiales</taxon>
        <taxon>Marchantiaceae</taxon>
        <taxon>Marchantia</taxon>
    </lineage>
</organism>
<evidence type="ECO:0000256" key="1">
    <source>
        <dbReference type="SAM" id="MobiDB-lite"/>
    </source>
</evidence>
<sequence length="71" mass="8025">MSINVKPIFRSHREQEQTPEDRPVLLVSSRSGNREPRSTFFNSVGTVLLSFQFCPRCTASAFAIRVMLLAP</sequence>
<keyword evidence="3" id="KW-1185">Reference proteome</keyword>
<dbReference type="Proteomes" id="UP000244005">
    <property type="component" value="Unassembled WGS sequence"/>
</dbReference>
<feature type="compositionally biased region" description="Basic and acidic residues" evidence="1">
    <location>
        <begin position="11"/>
        <end position="23"/>
    </location>
</feature>
<feature type="region of interest" description="Disordered" evidence="1">
    <location>
        <begin position="1"/>
        <end position="32"/>
    </location>
</feature>
<protein>
    <submittedName>
        <fullName evidence="2">Uncharacterized protein</fullName>
    </submittedName>
</protein>
<gene>
    <name evidence="2" type="ORF">MARPO_0050s0077</name>
</gene>